<dbReference type="InterPro" id="IPR012337">
    <property type="entry name" value="RNaseH-like_sf"/>
</dbReference>
<gene>
    <name evidence="2" type="ORF">CPB83DRAFT_770862</name>
</gene>
<dbReference type="OrthoDB" id="3236755at2759"/>
<evidence type="ECO:0000313" key="2">
    <source>
        <dbReference type="EMBL" id="KAF9526166.1"/>
    </source>
</evidence>
<name>A0A9P6EB70_9AGAR</name>
<keyword evidence="3" id="KW-1185">Reference proteome</keyword>
<sequence length="310" mass="34480">MSDPLFFINPNALSFNIKLPAKESAKPKVPPGIRSPNTFLEVGKYHLHLLVIEIENGSDTFLSQWKDKPAAFAKAYQSQFTAYAQGMFPFNLPLGAGQPPLEWWQSFEATPDGGILAAITIKLYSAVPHSMADERTMSFVTMLNSARRSRQKVETIIAMAQVRGYYQAENGVKVCLIFFSCYVTNPVFLQHRRSSRPRPTVRFFDVKRLLRSIDEDERDDDPNYDKSDDEDDVPSFRTTTASPSAPLILSESSTSLPGEGDTSELDFTSPIVIEILGDGPVVKKGKPSMASKASVVDEEIGGTFELQEWV</sequence>
<dbReference type="AlphaFoldDB" id="A0A9P6EB70"/>
<dbReference type="SUPFAM" id="SSF53098">
    <property type="entry name" value="Ribonuclease H-like"/>
    <property type="match status" value="1"/>
</dbReference>
<organism evidence="2 3">
    <name type="scientific">Crepidotus variabilis</name>
    <dbReference type="NCBI Taxonomy" id="179855"/>
    <lineage>
        <taxon>Eukaryota</taxon>
        <taxon>Fungi</taxon>
        <taxon>Dikarya</taxon>
        <taxon>Basidiomycota</taxon>
        <taxon>Agaricomycotina</taxon>
        <taxon>Agaricomycetes</taxon>
        <taxon>Agaricomycetidae</taxon>
        <taxon>Agaricales</taxon>
        <taxon>Agaricineae</taxon>
        <taxon>Crepidotaceae</taxon>
        <taxon>Crepidotus</taxon>
    </lineage>
</organism>
<accession>A0A9P6EB70</accession>
<feature type="region of interest" description="Disordered" evidence="1">
    <location>
        <begin position="216"/>
        <end position="262"/>
    </location>
</feature>
<dbReference type="Proteomes" id="UP000807306">
    <property type="component" value="Unassembled WGS sequence"/>
</dbReference>
<reference evidence="2" key="1">
    <citation type="submission" date="2020-11" db="EMBL/GenBank/DDBJ databases">
        <authorList>
            <consortium name="DOE Joint Genome Institute"/>
            <person name="Ahrendt S."/>
            <person name="Riley R."/>
            <person name="Andreopoulos W."/>
            <person name="Labutti K."/>
            <person name="Pangilinan J."/>
            <person name="Ruiz-Duenas F.J."/>
            <person name="Barrasa J.M."/>
            <person name="Sanchez-Garcia M."/>
            <person name="Camarero S."/>
            <person name="Miyauchi S."/>
            <person name="Serrano A."/>
            <person name="Linde D."/>
            <person name="Babiker R."/>
            <person name="Drula E."/>
            <person name="Ayuso-Fernandez I."/>
            <person name="Pacheco R."/>
            <person name="Padilla G."/>
            <person name="Ferreira P."/>
            <person name="Barriuso J."/>
            <person name="Kellner H."/>
            <person name="Castanera R."/>
            <person name="Alfaro M."/>
            <person name="Ramirez L."/>
            <person name="Pisabarro A.G."/>
            <person name="Kuo A."/>
            <person name="Tritt A."/>
            <person name="Lipzen A."/>
            <person name="He G."/>
            <person name="Yan M."/>
            <person name="Ng V."/>
            <person name="Cullen D."/>
            <person name="Martin F."/>
            <person name="Rosso M.-N."/>
            <person name="Henrissat B."/>
            <person name="Hibbett D."/>
            <person name="Martinez A.T."/>
            <person name="Grigoriev I.V."/>
        </authorList>
    </citation>
    <scope>NUCLEOTIDE SEQUENCE</scope>
    <source>
        <strain evidence="2">CBS 506.95</strain>
    </source>
</reference>
<comment type="caution">
    <text evidence="2">The sequence shown here is derived from an EMBL/GenBank/DDBJ whole genome shotgun (WGS) entry which is preliminary data.</text>
</comment>
<proteinExistence type="predicted"/>
<protein>
    <submittedName>
        <fullName evidence="2">Uncharacterized protein</fullName>
    </submittedName>
</protein>
<dbReference type="EMBL" id="MU157875">
    <property type="protein sequence ID" value="KAF9526166.1"/>
    <property type="molecule type" value="Genomic_DNA"/>
</dbReference>
<evidence type="ECO:0000256" key="1">
    <source>
        <dbReference type="SAM" id="MobiDB-lite"/>
    </source>
</evidence>
<evidence type="ECO:0000313" key="3">
    <source>
        <dbReference type="Proteomes" id="UP000807306"/>
    </source>
</evidence>